<dbReference type="Gene3D" id="3.30.70.420">
    <property type="entry name" value="Hydroxymethylglutaryl-CoA reductase, class I/II, NAD/NADP-binding domain"/>
    <property type="match status" value="1"/>
</dbReference>
<evidence type="ECO:0000313" key="16">
    <source>
        <dbReference type="Proteomes" id="UP000695022"/>
    </source>
</evidence>
<keyword evidence="7" id="KW-0256">Endoplasmic reticulum</keyword>
<comment type="subcellular location">
    <subcellularLocation>
        <location evidence="1">Endoplasmic reticulum membrane</location>
        <topology evidence="1">Multi-pass membrane protein</topology>
    </subcellularLocation>
</comment>
<feature type="region of interest" description="Disordered" evidence="13">
    <location>
        <begin position="334"/>
        <end position="353"/>
    </location>
</feature>
<keyword evidence="6 14" id="KW-0812">Transmembrane</keyword>
<evidence type="ECO:0000313" key="17">
    <source>
        <dbReference type="RefSeq" id="XP_014662154.1"/>
    </source>
</evidence>
<dbReference type="InterPro" id="IPR002202">
    <property type="entry name" value="HMG_CoA_Rdtase"/>
</dbReference>
<dbReference type="PANTHER" id="PTHR10572">
    <property type="entry name" value="3-HYDROXY-3-METHYLGLUTARYL-COENZYME A REDUCTASE"/>
    <property type="match status" value="1"/>
</dbReference>
<dbReference type="SUPFAM" id="SSF55035">
    <property type="entry name" value="NAD-binding domain of HMG-CoA reductase"/>
    <property type="match status" value="1"/>
</dbReference>
<accession>A0ABM1DQD3</accession>
<dbReference type="InterPro" id="IPR023074">
    <property type="entry name" value="HMG_CoA_Rdtase_cat_sf"/>
</dbReference>
<feature type="domain" description="SSD" evidence="15">
    <location>
        <begin position="85"/>
        <end position="210"/>
    </location>
</feature>
<dbReference type="Pfam" id="PF00368">
    <property type="entry name" value="HMG-CoA_red"/>
    <property type="match status" value="1"/>
</dbReference>
<dbReference type="PROSITE" id="PS00318">
    <property type="entry name" value="HMG_COA_REDUCTASE_2"/>
    <property type="match status" value="1"/>
</dbReference>
<keyword evidence="8" id="KW-0521">NADP</keyword>
<evidence type="ECO:0000256" key="9">
    <source>
        <dbReference type="ARBA" id="ARBA00022989"/>
    </source>
</evidence>
<evidence type="ECO:0000256" key="7">
    <source>
        <dbReference type="ARBA" id="ARBA00022824"/>
    </source>
</evidence>
<dbReference type="InterPro" id="IPR000731">
    <property type="entry name" value="SSD"/>
</dbReference>
<organism evidence="16 17">
    <name type="scientific">Priapulus caudatus</name>
    <name type="common">Priapulid worm</name>
    <dbReference type="NCBI Taxonomy" id="37621"/>
    <lineage>
        <taxon>Eukaryota</taxon>
        <taxon>Metazoa</taxon>
        <taxon>Ecdysozoa</taxon>
        <taxon>Scalidophora</taxon>
        <taxon>Priapulida</taxon>
        <taxon>Priapulimorpha</taxon>
        <taxon>Priapulimorphida</taxon>
        <taxon>Priapulidae</taxon>
        <taxon>Priapulus</taxon>
    </lineage>
</organism>
<gene>
    <name evidence="17" type="primary">LOC106805173</name>
</gene>
<dbReference type="SUPFAM" id="SSF56542">
    <property type="entry name" value="Substrate-binding domain of HMG-CoA reductase"/>
    <property type="match status" value="1"/>
</dbReference>
<dbReference type="Pfam" id="PF12349">
    <property type="entry name" value="Sterol-sensing"/>
    <property type="match status" value="1"/>
</dbReference>
<dbReference type="GeneID" id="106805173"/>
<feature type="transmembrane region" description="Helical" evidence="14">
    <location>
        <begin position="182"/>
        <end position="208"/>
    </location>
</feature>
<keyword evidence="11 14" id="KW-0472">Membrane</keyword>
<evidence type="ECO:0000256" key="2">
    <source>
        <dbReference type="ARBA" id="ARBA00005084"/>
    </source>
</evidence>
<comment type="pathway">
    <text evidence="2">Metabolic intermediate biosynthesis; (R)-mevalonate biosynthesis; (R)-mevalonate from acetyl-CoA: step 3/3.</text>
</comment>
<sequence>MIANMQQPPATGFSGAFYAHGRFCASHPWEVIVGTLTLLCIVSMSVLSTDHVCGFNQCEGLKVSAIYWRDHDGWLNNIFIFFVAGIAALFTVFSSFVFATSVLNLVDSDFTGLNEALPFFLLLIDLGKASALARFALISSSQLEVKENIARGMAVVGPVITLDALVEALVIGVGTISGIKQLEVMCCFGCLFVLANFIVFMTFFPACLSLALELSEKTGEGQQPWHLNKLALKTMAEDEAEKPNPVVQRVKIIMSAGLVLVHTHSRLSNLSVIDSSSQTTVADIFAKGSQMSSQTPLWYFYMSRWMCLSPENLLLLGLVLGLAMKYVLFDGDRPPDSSQQTITIPPPDGRIDQVDTGQTVPIKDVGELARPPTPPTASFIIGDDSDNSEEVKYDSYDRRCVDLEVQTDPIITGMSSTLERMSKASPHPPRPLSECLAIREAMGGGVRSSVMADAISRAPVVRLPSAWQAVELKLWLQNLGNFSIIKEQFDSTSRFAKLSKLTVNVAGRLVYIRFQSTSGDAMGMNMISKGSELALRYLQDHHFPHMEVVSISGNFCTDKKPSAVNWIEGRGKSVVCEAVVPGKVVREVLKTTVAAVVDLNISKNLVGSAMAGSIGGFNAHAANIVTAIFIATGQDPAQNIESSNCITQMEPAGDGGEDLYITCTMPCIEVGTVGGGTILPPQAACLQILGVCGGCREEPGRNASTLASIVCATVLAGELNLLSALAAGHLVKSHMKYNRSSVSMSGGIVADNAS</sequence>
<dbReference type="InterPro" id="IPR009023">
    <property type="entry name" value="HMG_CoA_Rdtase_NAD(P)-bd_sf"/>
</dbReference>
<comment type="catalytic activity">
    <reaction evidence="12">
        <text>(R)-mevalonate + 2 NADP(+) + CoA = (3S)-3-hydroxy-3-methylglutaryl-CoA + 2 NADPH + 2 H(+)</text>
        <dbReference type="Rhea" id="RHEA:15989"/>
        <dbReference type="ChEBI" id="CHEBI:15378"/>
        <dbReference type="ChEBI" id="CHEBI:36464"/>
        <dbReference type="ChEBI" id="CHEBI:43074"/>
        <dbReference type="ChEBI" id="CHEBI:57287"/>
        <dbReference type="ChEBI" id="CHEBI:57783"/>
        <dbReference type="ChEBI" id="CHEBI:58349"/>
        <dbReference type="EC" id="1.1.1.34"/>
    </reaction>
    <physiologicalReaction direction="right-to-left" evidence="12">
        <dbReference type="Rhea" id="RHEA:15991"/>
    </physiologicalReaction>
</comment>
<dbReference type="PROSITE" id="PS00066">
    <property type="entry name" value="HMG_COA_REDUCTASE_1"/>
    <property type="match status" value="1"/>
</dbReference>
<keyword evidence="16" id="KW-1185">Reference proteome</keyword>
<dbReference type="PROSITE" id="PS50065">
    <property type="entry name" value="HMG_COA_REDUCTASE_4"/>
    <property type="match status" value="1"/>
</dbReference>
<evidence type="ECO:0000256" key="6">
    <source>
        <dbReference type="ARBA" id="ARBA00022692"/>
    </source>
</evidence>
<dbReference type="EC" id="1.1.1.34" evidence="4"/>
<reference evidence="17" key="1">
    <citation type="submission" date="2025-08" db="UniProtKB">
        <authorList>
            <consortium name="RefSeq"/>
        </authorList>
    </citation>
    <scope>IDENTIFICATION</scope>
</reference>
<evidence type="ECO:0000256" key="4">
    <source>
        <dbReference type="ARBA" id="ARBA00012999"/>
    </source>
</evidence>
<evidence type="ECO:0000256" key="3">
    <source>
        <dbReference type="ARBA" id="ARBA00007661"/>
    </source>
</evidence>
<evidence type="ECO:0000256" key="14">
    <source>
        <dbReference type="SAM" id="Phobius"/>
    </source>
</evidence>
<dbReference type="InterPro" id="IPR023076">
    <property type="entry name" value="HMG_CoA_Rdtase_CS"/>
</dbReference>
<evidence type="ECO:0000256" key="13">
    <source>
        <dbReference type="SAM" id="MobiDB-lite"/>
    </source>
</evidence>
<feature type="transmembrane region" description="Helical" evidence="14">
    <location>
        <begin position="78"/>
        <end position="99"/>
    </location>
</feature>
<dbReference type="CDD" id="cd00643">
    <property type="entry name" value="HMG-CoA_reductase_classI"/>
    <property type="match status" value="1"/>
</dbReference>
<dbReference type="InterPro" id="IPR053958">
    <property type="entry name" value="HMGCR/SNAP/NPC1-like_SSD"/>
</dbReference>
<evidence type="ECO:0000259" key="15">
    <source>
        <dbReference type="PROSITE" id="PS50156"/>
    </source>
</evidence>
<dbReference type="PANTHER" id="PTHR10572:SF24">
    <property type="entry name" value="3-HYDROXY-3-METHYLGLUTARYL-COENZYME A REDUCTASE"/>
    <property type="match status" value="1"/>
</dbReference>
<evidence type="ECO:0000256" key="10">
    <source>
        <dbReference type="ARBA" id="ARBA00023002"/>
    </source>
</evidence>
<dbReference type="PROSITE" id="PS50156">
    <property type="entry name" value="SSD"/>
    <property type="match status" value="1"/>
</dbReference>
<keyword evidence="10" id="KW-0560">Oxidoreductase</keyword>
<feature type="region of interest" description="Disordered" evidence="13">
    <location>
        <begin position="365"/>
        <end position="384"/>
    </location>
</feature>
<dbReference type="InterPro" id="IPR004554">
    <property type="entry name" value="HMG_CoA_Rdtase_eu_arc"/>
</dbReference>
<feature type="transmembrane region" description="Helical" evidence="14">
    <location>
        <begin position="149"/>
        <end position="176"/>
    </location>
</feature>
<protein>
    <recommendedName>
        <fullName evidence="5">3-hydroxy-3-methylglutaryl-coenzyme A reductase</fullName>
        <ecNumber evidence="4">1.1.1.34</ecNumber>
    </recommendedName>
</protein>
<comment type="similarity">
    <text evidence="3">Belongs to the HMG-CoA reductase family.</text>
</comment>
<evidence type="ECO:0000256" key="8">
    <source>
        <dbReference type="ARBA" id="ARBA00022857"/>
    </source>
</evidence>
<evidence type="ECO:0000256" key="11">
    <source>
        <dbReference type="ARBA" id="ARBA00023136"/>
    </source>
</evidence>
<name>A0ABM1DQD3_PRICU</name>
<proteinExistence type="inferred from homology"/>
<dbReference type="PROSITE" id="PS01192">
    <property type="entry name" value="HMG_COA_REDUCTASE_3"/>
    <property type="match status" value="1"/>
</dbReference>
<dbReference type="RefSeq" id="XP_014662154.1">
    <property type="nucleotide sequence ID" value="XM_014806668.1"/>
</dbReference>
<dbReference type="InterPro" id="IPR009029">
    <property type="entry name" value="HMG_CoA_Rdtase_sub-bd_dom_sf"/>
</dbReference>
<evidence type="ECO:0000256" key="1">
    <source>
        <dbReference type="ARBA" id="ARBA00004477"/>
    </source>
</evidence>
<evidence type="ECO:0000256" key="12">
    <source>
        <dbReference type="ARBA" id="ARBA00049909"/>
    </source>
</evidence>
<dbReference type="Proteomes" id="UP000695022">
    <property type="component" value="Unplaced"/>
</dbReference>
<dbReference type="PRINTS" id="PR00071">
    <property type="entry name" value="HMGCOARDTASE"/>
</dbReference>
<dbReference type="Gene3D" id="3.90.770.10">
    <property type="entry name" value="3-hydroxy-3-methylglutaryl-coenzyme A Reductase, Chain A, domain 2"/>
    <property type="match status" value="1"/>
</dbReference>
<keyword evidence="9 14" id="KW-1133">Transmembrane helix</keyword>
<evidence type="ECO:0000256" key="5">
    <source>
        <dbReference type="ARBA" id="ARBA00016920"/>
    </source>
</evidence>